<comment type="caution">
    <text evidence="2">The sequence shown here is derived from an EMBL/GenBank/DDBJ whole genome shotgun (WGS) entry which is preliminary data.</text>
</comment>
<feature type="transmembrane region" description="Helical" evidence="1">
    <location>
        <begin position="90"/>
        <end position="117"/>
    </location>
</feature>
<reference evidence="2" key="1">
    <citation type="journal article" date="2023" name="IScience">
        <title>Live-bearing cockroach genome reveals convergent evolutionary mechanisms linked to viviparity in insects and beyond.</title>
        <authorList>
            <person name="Fouks B."/>
            <person name="Harrison M.C."/>
            <person name="Mikhailova A.A."/>
            <person name="Marchal E."/>
            <person name="English S."/>
            <person name="Carruthers M."/>
            <person name="Jennings E.C."/>
            <person name="Chiamaka E.L."/>
            <person name="Frigard R.A."/>
            <person name="Pippel M."/>
            <person name="Attardo G.M."/>
            <person name="Benoit J.B."/>
            <person name="Bornberg-Bauer E."/>
            <person name="Tobe S.S."/>
        </authorList>
    </citation>
    <scope>NUCLEOTIDE SEQUENCE</scope>
    <source>
        <strain evidence="2">Stay&amp;Tobe</strain>
    </source>
</reference>
<feature type="transmembrane region" description="Helical" evidence="1">
    <location>
        <begin position="12"/>
        <end position="31"/>
    </location>
</feature>
<organism evidence="2 3">
    <name type="scientific">Diploptera punctata</name>
    <name type="common">Pacific beetle cockroach</name>
    <dbReference type="NCBI Taxonomy" id="6984"/>
    <lineage>
        <taxon>Eukaryota</taxon>
        <taxon>Metazoa</taxon>
        <taxon>Ecdysozoa</taxon>
        <taxon>Arthropoda</taxon>
        <taxon>Hexapoda</taxon>
        <taxon>Insecta</taxon>
        <taxon>Pterygota</taxon>
        <taxon>Neoptera</taxon>
        <taxon>Polyneoptera</taxon>
        <taxon>Dictyoptera</taxon>
        <taxon>Blattodea</taxon>
        <taxon>Blaberoidea</taxon>
        <taxon>Blaberidae</taxon>
        <taxon>Diplopterinae</taxon>
        <taxon>Diploptera</taxon>
    </lineage>
</organism>
<sequence length="165" mass="18111">KHASMVEGEIKVLFLLKCSVCGLLGSCVATVCGCPDWNLPGLNPGGSGGGLFGVLLNFIPPTLSTSLPSPGRHIRVLSHDFEPKCTGRPVMLPSFICFSSSLMIYSIIALVVSIFALDQKTYTLDNPCVPKLSQMKHYMDVRFNTQKMHYESLNVILFVLKVTFR</sequence>
<feature type="non-terminal residue" evidence="2">
    <location>
        <position position="1"/>
    </location>
</feature>
<evidence type="ECO:0000313" key="3">
    <source>
        <dbReference type="Proteomes" id="UP001233999"/>
    </source>
</evidence>
<proteinExistence type="predicted"/>
<reference evidence="2" key="2">
    <citation type="submission" date="2023-05" db="EMBL/GenBank/DDBJ databases">
        <authorList>
            <person name="Fouks B."/>
        </authorList>
    </citation>
    <scope>NUCLEOTIDE SEQUENCE</scope>
    <source>
        <strain evidence="2">Stay&amp;Tobe</strain>
        <tissue evidence="2">Testes</tissue>
    </source>
</reference>
<accession>A0AAD8E8F6</accession>
<dbReference type="AlphaFoldDB" id="A0AAD8E8F6"/>
<evidence type="ECO:0000313" key="2">
    <source>
        <dbReference type="EMBL" id="KAJ9580497.1"/>
    </source>
</evidence>
<evidence type="ECO:0000256" key="1">
    <source>
        <dbReference type="SAM" id="Phobius"/>
    </source>
</evidence>
<name>A0AAD8E8F6_DIPPU</name>
<feature type="non-terminal residue" evidence="2">
    <location>
        <position position="165"/>
    </location>
</feature>
<keyword evidence="1" id="KW-0472">Membrane</keyword>
<keyword evidence="3" id="KW-1185">Reference proteome</keyword>
<dbReference type="EMBL" id="JASPKZ010008307">
    <property type="protein sequence ID" value="KAJ9580497.1"/>
    <property type="molecule type" value="Genomic_DNA"/>
</dbReference>
<keyword evidence="1" id="KW-0812">Transmembrane</keyword>
<gene>
    <name evidence="2" type="ORF">L9F63_024326</name>
</gene>
<protein>
    <submittedName>
        <fullName evidence="2">Uncharacterized protein</fullName>
    </submittedName>
</protein>
<keyword evidence="1" id="KW-1133">Transmembrane helix</keyword>
<dbReference type="Proteomes" id="UP001233999">
    <property type="component" value="Unassembled WGS sequence"/>
</dbReference>